<gene>
    <name evidence="1" type="ORF">CERZMDRAFT_100047</name>
</gene>
<dbReference type="OrthoDB" id="3648491at2759"/>
<evidence type="ECO:0000313" key="1">
    <source>
        <dbReference type="EMBL" id="KAF2209996.1"/>
    </source>
</evidence>
<accession>A0A6A6F9C3</accession>
<dbReference type="AlphaFoldDB" id="A0A6A6F9C3"/>
<protein>
    <recommendedName>
        <fullName evidence="3">Aminoglycoside phosphotransferase domain-containing protein</fullName>
    </recommendedName>
</protein>
<dbReference type="EMBL" id="ML992684">
    <property type="protein sequence ID" value="KAF2209996.1"/>
    <property type="molecule type" value="Genomic_DNA"/>
</dbReference>
<reference evidence="1" key="1">
    <citation type="journal article" date="2020" name="Stud. Mycol.">
        <title>101 Dothideomycetes genomes: a test case for predicting lifestyles and emergence of pathogens.</title>
        <authorList>
            <person name="Haridas S."/>
            <person name="Albert R."/>
            <person name="Binder M."/>
            <person name="Bloem J."/>
            <person name="Labutti K."/>
            <person name="Salamov A."/>
            <person name="Andreopoulos B."/>
            <person name="Baker S."/>
            <person name="Barry K."/>
            <person name="Bills G."/>
            <person name="Bluhm B."/>
            <person name="Cannon C."/>
            <person name="Castanera R."/>
            <person name="Culley D."/>
            <person name="Daum C."/>
            <person name="Ezra D."/>
            <person name="Gonzalez J."/>
            <person name="Henrissat B."/>
            <person name="Kuo A."/>
            <person name="Liang C."/>
            <person name="Lipzen A."/>
            <person name="Lutzoni F."/>
            <person name="Magnuson J."/>
            <person name="Mondo S."/>
            <person name="Nolan M."/>
            <person name="Ohm R."/>
            <person name="Pangilinan J."/>
            <person name="Park H.-J."/>
            <person name="Ramirez L."/>
            <person name="Alfaro M."/>
            <person name="Sun H."/>
            <person name="Tritt A."/>
            <person name="Yoshinaga Y."/>
            <person name="Zwiers L.-H."/>
            <person name="Turgeon B."/>
            <person name="Goodwin S."/>
            <person name="Spatafora J."/>
            <person name="Crous P."/>
            <person name="Grigoriev I."/>
        </authorList>
    </citation>
    <scope>NUCLEOTIDE SEQUENCE</scope>
    <source>
        <strain evidence="1">SCOH1-5</strain>
    </source>
</reference>
<evidence type="ECO:0008006" key="3">
    <source>
        <dbReference type="Google" id="ProtNLM"/>
    </source>
</evidence>
<sequence length="128" mass="14510">MDISLRNLIFGDGFVCLLDWEFAGYFQITAEIASLRLDIGDSLDDLRFSEQLDEATTQLSSQTTEDNTQIRCWQELSLNHIRYYWPTAEEELLPRKRHRGQRRAKCSASNIGEATGHNVDAALASASN</sequence>
<proteinExistence type="predicted"/>
<keyword evidence="2" id="KW-1185">Reference proteome</keyword>
<organism evidence="1 2">
    <name type="scientific">Cercospora zeae-maydis SCOH1-5</name>
    <dbReference type="NCBI Taxonomy" id="717836"/>
    <lineage>
        <taxon>Eukaryota</taxon>
        <taxon>Fungi</taxon>
        <taxon>Dikarya</taxon>
        <taxon>Ascomycota</taxon>
        <taxon>Pezizomycotina</taxon>
        <taxon>Dothideomycetes</taxon>
        <taxon>Dothideomycetidae</taxon>
        <taxon>Mycosphaerellales</taxon>
        <taxon>Mycosphaerellaceae</taxon>
        <taxon>Cercospora</taxon>
    </lineage>
</organism>
<dbReference type="Proteomes" id="UP000799539">
    <property type="component" value="Unassembled WGS sequence"/>
</dbReference>
<evidence type="ECO:0000313" key="2">
    <source>
        <dbReference type="Proteomes" id="UP000799539"/>
    </source>
</evidence>
<name>A0A6A6F9C3_9PEZI</name>